<comment type="caution">
    <text evidence="2">The sequence shown here is derived from an EMBL/GenBank/DDBJ whole genome shotgun (WGS) entry which is preliminary data.</text>
</comment>
<dbReference type="InterPro" id="IPR038881">
    <property type="entry name" value="Yae1-like"/>
</dbReference>
<dbReference type="PANTHER" id="PTHR18829">
    <property type="entry name" value="PROTEIN YAE1 HOMOLOG"/>
    <property type="match status" value="1"/>
</dbReference>
<gene>
    <name evidence="2" type="ORF">BWQ96_02038</name>
</gene>
<reference evidence="2 3" key="1">
    <citation type="journal article" date="2018" name="Mol. Biol. Evol.">
        <title>Analysis of the draft genome of the red seaweed Gracilariopsis chorda provides insights into genome size evolution in Rhodophyta.</title>
        <authorList>
            <person name="Lee J."/>
            <person name="Yang E.C."/>
            <person name="Graf L."/>
            <person name="Yang J.H."/>
            <person name="Qiu H."/>
            <person name="Zel Zion U."/>
            <person name="Chan C.X."/>
            <person name="Stephens T.G."/>
            <person name="Weber A.P.M."/>
            <person name="Boo G.H."/>
            <person name="Boo S.M."/>
            <person name="Kim K.M."/>
            <person name="Shin Y."/>
            <person name="Jung M."/>
            <person name="Lee S.J."/>
            <person name="Yim H.S."/>
            <person name="Lee J.H."/>
            <person name="Bhattacharya D."/>
            <person name="Yoon H.S."/>
        </authorList>
    </citation>
    <scope>NUCLEOTIDE SEQUENCE [LARGE SCALE GENOMIC DNA]</scope>
    <source>
        <strain evidence="2 3">SKKU-2015</strain>
        <tissue evidence="2">Whole body</tissue>
    </source>
</reference>
<accession>A0A2V3J105</accession>
<feature type="compositionally biased region" description="Basic and acidic residues" evidence="1">
    <location>
        <begin position="22"/>
        <end position="33"/>
    </location>
</feature>
<sequence>MAAFAGGDDTAYDDDFFGNQDYDDKQSEKERQEREIAAVRRHHYTAGLREGASSARDAHLQRGFDDGFLAGSQAVSKPAFLLGASSVLEAFYSKNGYSRSSNASWYPLGDTEVLTKDVSQLGRVNTDLREKLRDMPLDSNAGTAQALEACEKVAIINLPPYMLAFP</sequence>
<evidence type="ECO:0000313" key="2">
    <source>
        <dbReference type="EMBL" id="PXF48086.1"/>
    </source>
</evidence>
<evidence type="ECO:0008006" key="4">
    <source>
        <dbReference type="Google" id="ProtNLM"/>
    </source>
</evidence>
<organism evidence="2 3">
    <name type="scientific">Gracilariopsis chorda</name>
    <dbReference type="NCBI Taxonomy" id="448386"/>
    <lineage>
        <taxon>Eukaryota</taxon>
        <taxon>Rhodophyta</taxon>
        <taxon>Florideophyceae</taxon>
        <taxon>Rhodymeniophycidae</taxon>
        <taxon>Gracilariales</taxon>
        <taxon>Gracilariaceae</taxon>
        <taxon>Gracilariopsis</taxon>
    </lineage>
</organism>
<feature type="region of interest" description="Disordered" evidence="1">
    <location>
        <begin position="1"/>
        <end position="33"/>
    </location>
</feature>
<evidence type="ECO:0000256" key="1">
    <source>
        <dbReference type="SAM" id="MobiDB-lite"/>
    </source>
</evidence>
<protein>
    <recommendedName>
        <fullName evidence="4">Essential protein Yae1 N-terminal domain-containing protein</fullName>
    </recommendedName>
</protein>
<dbReference type="PANTHER" id="PTHR18829:SF0">
    <property type="entry name" value="PROTEIN YAE1 HOMOLOG"/>
    <property type="match status" value="1"/>
</dbReference>
<dbReference type="OrthoDB" id="20086at2759"/>
<name>A0A2V3J105_9FLOR</name>
<proteinExistence type="predicted"/>
<dbReference type="AlphaFoldDB" id="A0A2V3J105"/>
<dbReference type="Proteomes" id="UP000247409">
    <property type="component" value="Unassembled WGS sequence"/>
</dbReference>
<evidence type="ECO:0000313" key="3">
    <source>
        <dbReference type="Proteomes" id="UP000247409"/>
    </source>
</evidence>
<dbReference type="EMBL" id="NBIV01000016">
    <property type="protein sequence ID" value="PXF48086.1"/>
    <property type="molecule type" value="Genomic_DNA"/>
</dbReference>
<keyword evidence="3" id="KW-1185">Reference proteome</keyword>